<protein>
    <submittedName>
        <fullName evidence="1">Uncharacterized protein</fullName>
    </submittedName>
</protein>
<dbReference type="EMBL" id="WQMT02000007">
    <property type="protein sequence ID" value="KAG9221188.1"/>
    <property type="molecule type" value="Genomic_DNA"/>
</dbReference>
<organism evidence="1 2">
    <name type="scientific">Pleurotus cornucopiae</name>
    <name type="common">Cornucopia mushroom</name>
    <dbReference type="NCBI Taxonomy" id="5321"/>
    <lineage>
        <taxon>Eukaryota</taxon>
        <taxon>Fungi</taxon>
        <taxon>Dikarya</taxon>
        <taxon>Basidiomycota</taxon>
        <taxon>Agaricomycotina</taxon>
        <taxon>Agaricomycetes</taxon>
        <taxon>Agaricomycetidae</taxon>
        <taxon>Agaricales</taxon>
        <taxon>Pleurotineae</taxon>
        <taxon>Pleurotaceae</taxon>
        <taxon>Pleurotus</taxon>
    </lineage>
</organism>
<accession>A0ACB7IUK0</accession>
<dbReference type="Proteomes" id="UP000824881">
    <property type="component" value="Unassembled WGS sequence"/>
</dbReference>
<evidence type="ECO:0000313" key="1">
    <source>
        <dbReference type="EMBL" id="KAG9221188.1"/>
    </source>
</evidence>
<keyword evidence="2" id="KW-1185">Reference proteome</keyword>
<gene>
    <name evidence="1" type="ORF">CCMSSC00406_0007362</name>
</gene>
<sequence>MSTRSSFKRLKHSESDEESDDSGFPIKVFVVQAKLSPEEISGLISMVEQQQSMRMLELCSIPAEADVIVTGIQMKKRLERHISWQLAKRRAIVSPQWIKDSVAKEQLMPCGDYAAIQELHDETVHNCPNPKGCDECSGTSQPKAEVAPSSLSYKARYACQRASPLVCANQSLAEEIDILRRARELEGEAMSALAYERVVAVGPSQLQFRQLRSLSSASIALMCIAYPHVISPSKLIFDLAKISGVGKKVQVKIEEYLTTGQILEAREILASQRFRSLSEFNTIYGIGPVTARQLYDKGMSTLEHLESYYDIRAHNPVLEEQTNPNIIESKVKRLSTKGIPEVTAQVGLALRHDLSQKIPREEVREMHAFVMKELETLQHGCVSTIVGGYRRGKEESNDVDIVISHKDWRGGGEKIKGLCTRLVKHLYNKGLVTHVMHLSSFRPHNALRTGHWDSLEKALTIFRLPEAEGTSRIHRRLDLIFASPEAYWTAVIGWLVLNYDAMTTIMIHIFRRTGSKMFERDLRLWAKHVKGYKFDSTGITRRHDSKLFYPKSEQEVFEILGLEWVDPTLRNTGV</sequence>
<reference evidence="1 2" key="1">
    <citation type="journal article" date="2021" name="Appl. Environ. Microbiol.">
        <title>Genetic linkage and physical mapping for an oyster mushroom Pleurotus cornucopiae and QTL analysis for the trait cap color.</title>
        <authorList>
            <person name="Zhang Y."/>
            <person name="Gao W."/>
            <person name="Sonnenberg A."/>
            <person name="Chen Q."/>
            <person name="Zhang J."/>
            <person name="Huang C."/>
        </authorList>
    </citation>
    <scope>NUCLEOTIDE SEQUENCE [LARGE SCALE GENOMIC DNA]</scope>
    <source>
        <strain evidence="1">CCMSSC00406</strain>
    </source>
</reference>
<name>A0ACB7IUK0_PLECO</name>
<proteinExistence type="predicted"/>
<evidence type="ECO:0000313" key="2">
    <source>
        <dbReference type="Proteomes" id="UP000824881"/>
    </source>
</evidence>
<comment type="caution">
    <text evidence="1">The sequence shown here is derived from an EMBL/GenBank/DDBJ whole genome shotgun (WGS) entry which is preliminary data.</text>
</comment>